<accession>A0AAE1B061</accession>
<evidence type="ECO:0000313" key="2">
    <source>
        <dbReference type="Proteomes" id="UP001283361"/>
    </source>
</evidence>
<dbReference type="AlphaFoldDB" id="A0AAE1B061"/>
<evidence type="ECO:0000313" key="1">
    <source>
        <dbReference type="EMBL" id="KAK3797318.1"/>
    </source>
</evidence>
<reference evidence="1" key="1">
    <citation type="journal article" date="2023" name="G3 (Bethesda)">
        <title>A reference genome for the long-term kleptoplast-retaining sea slug Elysia crispata morphotype clarki.</title>
        <authorList>
            <person name="Eastman K.E."/>
            <person name="Pendleton A.L."/>
            <person name="Shaikh M.A."/>
            <person name="Suttiyut T."/>
            <person name="Ogas R."/>
            <person name="Tomko P."/>
            <person name="Gavelis G."/>
            <person name="Widhalm J.R."/>
            <person name="Wisecaver J.H."/>
        </authorList>
    </citation>
    <scope>NUCLEOTIDE SEQUENCE</scope>
    <source>
        <strain evidence="1">ECLA1</strain>
    </source>
</reference>
<dbReference type="EMBL" id="JAWDGP010000777">
    <property type="protein sequence ID" value="KAK3797318.1"/>
    <property type="molecule type" value="Genomic_DNA"/>
</dbReference>
<organism evidence="1 2">
    <name type="scientific">Elysia crispata</name>
    <name type="common">lettuce slug</name>
    <dbReference type="NCBI Taxonomy" id="231223"/>
    <lineage>
        <taxon>Eukaryota</taxon>
        <taxon>Metazoa</taxon>
        <taxon>Spiralia</taxon>
        <taxon>Lophotrochozoa</taxon>
        <taxon>Mollusca</taxon>
        <taxon>Gastropoda</taxon>
        <taxon>Heterobranchia</taxon>
        <taxon>Euthyneura</taxon>
        <taxon>Panpulmonata</taxon>
        <taxon>Sacoglossa</taxon>
        <taxon>Placobranchoidea</taxon>
        <taxon>Plakobranchidae</taxon>
        <taxon>Elysia</taxon>
    </lineage>
</organism>
<sequence length="88" mass="9698">MFINLSPLNRAWKISKSNNAAGAELYSRSELMGTKLTAGRRVGRHRALMREKRPRSLHNSGQVLLTWALNGVTPGAAVIHTVTKNFGN</sequence>
<keyword evidence="2" id="KW-1185">Reference proteome</keyword>
<proteinExistence type="predicted"/>
<name>A0AAE1B061_9GAST</name>
<protein>
    <submittedName>
        <fullName evidence="1">Uncharacterized protein</fullName>
    </submittedName>
</protein>
<gene>
    <name evidence="1" type="ORF">RRG08_020709</name>
</gene>
<comment type="caution">
    <text evidence="1">The sequence shown here is derived from an EMBL/GenBank/DDBJ whole genome shotgun (WGS) entry which is preliminary data.</text>
</comment>
<dbReference type="Proteomes" id="UP001283361">
    <property type="component" value="Unassembled WGS sequence"/>
</dbReference>